<comment type="caution">
    <text evidence="3">The sequence shown here is derived from an EMBL/GenBank/DDBJ whole genome shotgun (WGS) entry which is preliminary data.</text>
</comment>
<dbReference type="InterPro" id="IPR001296">
    <property type="entry name" value="Glyco_trans_1"/>
</dbReference>
<dbReference type="CDD" id="cd03811">
    <property type="entry name" value="GT4_GT28_WabH-like"/>
    <property type="match status" value="1"/>
</dbReference>
<dbReference type="STRING" id="1046627.BZARG_124"/>
<dbReference type="AlphaFoldDB" id="G2E9B3"/>
<proteinExistence type="predicted"/>
<dbReference type="Gene3D" id="3.40.50.2000">
    <property type="entry name" value="Glycogen Phosphorylase B"/>
    <property type="match status" value="2"/>
</dbReference>
<accession>G2E9B3</accession>
<feature type="domain" description="Glycosyltransferase subfamily 4-like N-terminal" evidence="2">
    <location>
        <begin position="18"/>
        <end position="174"/>
    </location>
</feature>
<dbReference type="OrthoDB" id="791981at2"/>
<dbReference type="RefSeq" id="WP_008634182.1">
    <property type="nucleotide sequence ID" value="NZ_AFXZ01000002.1"/>
</dbReference>
<evidence type="ECO:0000313" key="3">
    <source>
        <dbReference type="EMBL" id="EGV44748.1"/>
    </source>
</evidence>
<dbReference type="InterPro" id="IPR028098">
    <property type="entry name" value="Glyco_trans_4-like_N"/>
</dbReference>
<keyword evidence="4" id="KW-1185">Reference proteome</keyword>
<dbReference type="SUPFAM" id="SSF53756">
    <property type="entry name" value="UDP-Glycosyltransferase/glycogen phosphorylase"/>
    <property type="match status" value="1"/>
</dbReference>
<dbReference type="GO" id="GO:0016757">
    <property type="term" value="F:glycosyltransferase activity"/>
    <property type="evidence" value="ECO:0007669"/>
    <property type="project" value="InterPro"/>
</dbReference>
<dbReference type="Pfam" id="PF00534">
    <property type="entry name" value="Glycos_transf_1"/>
    <property type="match status" value="1"/>
</dbReference>
<name>G2E9B3_9FLAO</name>
<dbReference type="Pfam" id="PF13439">
    <property type="entry name" value="Glyco_transf_4"/>
    <property type="match status" value="1"/>
</dbReference>
<dbReference type="PANTHER" id="PTHR12526:SF630">
    <property type="entry name" value="GLYCOSYLTRANSFERASE"/>
    <property type="match status" value="1"/>
</dbReference>
<feature type="domain" description="Glycosyl transferase family 1" evidence="1">
    <location>
        <begin position="188"/>
        <end position="312"/>
    </location>
</feature>
<sequence>MNHSKTHIFFVLPSLAAGGAERILSYVAQNLDSNQFSVTLLITGYEKDTVYHLENLHIVYLNKPRVLKAFRSLFLYFRKHKPDIVVSSIVHLNTMIAFMSPFFRKIKFVAREANVLTVLNKHNPYTNKAFPKAMIVLAYKLVDCIICQSKDMQKDMIANYNVPKSKTILINNPITKSFNIKTNGRDTSKPLQFITIGRLSKEKGHERIIEALSQLKYPFEYIIIGSGNEKEKIFELLDSKGLTKNIKYISYTNKVEVYLAAADLFLQGSYVEGFPNVLIESCVVGTPILAFNAPGGLDEIIEPGKNGYVADTIKDYVVYLNKMRVTFPFKPETVSEVVKSRFSSIKIINEYKNLFLKLSTKNLDV</sequence>
<organism evidence="3 4">
    <name type="scientific">Bizionia argentinensis JUB59</name>
    <dbReference type="NCBI Taxonomy" id="1046627"/>
    <lineage>
        <taxon>Bacteria</taxon>
        <taxon>Pseudomonadati</taxon>
        <taxon>Bacteroidota</taxon>
        <taxon>Flavobacteriia</taxon>
        <taxon>Flavobacteriales</taxon>
        <taxon>Flavobacteriaceae</taxon>
        <taxon>Bizionia</taxon>
    </lineage>
</organism>
<dbReference type="eggNOG" id="COG0438">
    <property type="taxonomic scope" value="Bacteria"/>
</dbReference>
<dbReference type="Proteomes" id="UP000003730">
    <property type="component" value="Unassembled WGS sequence"/>
</dbReference>
<dbReference type="EMBL" id="AFXZ01000002">
    <property type="protein sequence ID" value="EGV44748.1"/>
    <property type="molecule type" value="Genomic_DNA"/>
</dbReference>
<dbReference type="PANTHER" id="PTHR12526">
    <property type="entry name" value="GLYCOSYLTRANSFERASE"/>
    <property type="match status" value="1"/>
</dbReference>
<evidence type="ECO:0000259" key="1">
    <source>
        <dbReference type="Pfam" id="PF00534"/>
    </source>
</evidence>
<evidence type="ECO:0000259" key="2">
    <source>
        <dbReference type="Pfam" id="PF13439"/>
    </source>
</evidence>
<reference evidence="3 4" key="1">
    <citation type="journal article" date="2008" name="Int. J. Syst. Evol. Microbiol.">
        <title>Bizionia argentinensis sp. nov., isolated from surface marine water in Antarctica.</title>
        <authorList>
            <person name="Bercovich A."/>
            <person name="Vazquez S.C."/>
            <person name="Yankilevich P."/>
            <person name="Coria S.H."/>
            <person name="Foti M."/>
            <person name="Hernandez E."/>
            <person name="Vidal A."/>
            <person name="Ruberto L."/>
            <person name="Melo C."/>
            <person name="Marenssi S."/>
            <person name="Criscuolo M."/>
            <person name="Memoli M."/>
            <person name="Arguelles M."/>
            <person name="Mac Cormack W.P."/>
        </authorList>
    </citation>
    <scope>NUCLEOTIDE SEQUENCE [LARGE SCALE GENOMIC DNA]</scope>
    <source>
        <strain evidence="3 4">JUB59</strain>
    </source>
</reference>
<evidence type="ECO:0000313" key="4">
    <source>
        <dbReference type="Proteomes" id="UP000003730"/>
    </source>
</evidence>
<gene>
    <name evidence="3" type="ORF">BZARG_124</name>
</gene>
<keyword evidence="3" id="KW-0808">Transferase</keyword>
<protein>
    <submittedName>
        <fullName evidence="3">Glycosyltransferase</fullName>
    </submittedName>
</protein>